<reference evidence="1 2" key="1">
    <citation type="submission" date="2016-10" db="EMBL/GenBank/DDBJ databases">
        <authorList>
            <person name="Varghese N."/>
            <person name="Submissions S."/>
        </authorList>
    </citation>
    <scope>NUCLEOTIDE SEQUENCE [LARGE SCALE GENOMIC DNA]</scope>
    <source>
        <strain evidence="1 2">LMG 22274</strain>
    </source>
</reference>
<comment type="caution">
    <text evidence="1">The sequence shown here is derived from an EMBL/GenBank/DDBJ whole genome shotgun (WGS) entry which is preliminary data.</text>
</comment>
<name>A0AAQ1GMZ8_9BURK</name>
<dbReference type="AlphaFoldDB" id="A0AAQ1GMZ8"/>
<sequence length="29" mass="3244">MANRLLDHLLDTVTKFVSRSAGGRDDAKR</sequence>
<organism evidence="1 2">
    <name type="scientific">Paraburkholderia tropica</name>
    <dbReference type="NCBI Taxonomy" id="92647"/>
    <lineage>
        <taxon>Bacteria</taxon>
        <taxon>Pseudomonadati</taxon>
        <taxon>Pseudomonadota</taxon>
        <taxon>Betaproteobacteria</taxon>
        <taxon>Burkholderiales</taxon>
        <taxon>Burkholderiaceae</taxon>
        <taxon>Paraburkholderia</taxon>
    </lineage>
</organism>
<dbReference type="Proteomes" id="UP000183529">
    <property type="component" value="Unassembled WGS sequence"/>
</dbReference>
<dbReference type="EMBL" id="FNZM01000026">
    <property type="protein sequence ID" value="SEK14003.1"/>
    <property type="molecule type" value="Genomic_DNA"/>
</dbReference>
<accession>A0AAQ1GMZ8</accession>
<gene>
    <name evidence="1" type="ORF">SAMN05216550_12628</name>
</gene>
<evidence type="ECO:0000313" key="1">
    <source>
        <dbReference type="EMBL" id="SEK14003.1"/>
    </source>
</evidence>
<evidence type="ECO:0000313" key="2">
    <source>
        <dbReference type="Proteomes" id="UP000183529"/>
    </source>
</evidence>
<proteinExistence type="predicted"/>
<protein>
    <submittedName>
        <fullName evidence="1">Uncharacterized protein</fullName>
    </submittedName>
</protein>